<evidence type="ECO:0000313" key="2">
    <source>
        <dbReference type="EMBL" id="KAJ7027232.1"/>
    </source>
</evidence>
<dbReference type="Proteomes" id="UP001218188">
    <property type="component" value="Unassembled WGS sequence"/>
</dbReference>
<dbReference type="EMBL" id="JARJCM010000090">
    <property type="protein sequence ID" value="KAJ7030538.1"/>
    <property type="molecule type" value="Genomic_DNA"/>
</dbReference>
<reference evidence="2" key="1">
    <citation type="submission" date="2023-03" db="EMBL/GenBank/DDBJ databases">
        <title>Massive genome expansion in bonnet fungi (Mycena s.s.) driven by repeated elements and novel gene families across ecological guilds.</title>
        <authorList>
            <consortium name="Lawrence Berkeley National Laboratory"/>
            <person name="Harder C.B."/>
            <person name="Miyauchi S."/>
            <person name="Viragh M."/>
            <person name="Kuo A."/>
            <person name="Thoen E."/>
            <person name="Andreopoulos B."/>
            <person name="Lu D."/>
            <person name="Skrede I."/>
            <person name="Drula E."/>
            <person name="Henrissat B."/>
            <person name="Morin E."/>
            <person name="Kohler A."/>
            <person name="Barry K."/>
            <person name="LaButti K."/>
            <person name="Morin E."/>
            <person name="Salamov A."/>
            <person name="Lipzen A."/>
            <person name="Mereny Z."/>
            <person name="Hegedus B."/>
            <person name="Baldrian P."/>
            <person name="Stursova M."/>
            <person name="Weitz H."/>
            <person name="Taylor A."/>
            <person name="Grigoriev I.V."/>
            <person name="Nagy L.G."/>
            <person name="Martin F."/>
            <person name="Kauserud H."/>
        </authorList>
    </citation>
    <scope>NUCLEOTIDE SEQUENCE</scope>
    <source>
        <strain evidence="2">CBHHK200</strain>
    </source>
</reference>
<protein>
    <submittedName>
        <fullName evidence="2">Uncharacterized protein</fullName>
    </submittedName>
</protein>
<comment type="caution">
    <text evidence="2">The sequence shown here is derived from an EMBL/GenBank/DDBJ whole genome shotgun (WGS) entry which is preliminary data.</text>
</comment>
<feature type="compositionally biased region" description="Basic and acidic residues" evidence="1">
    <location>
        <begin position="101"/>
        <end position="110"/>
    </location>
</feature>
<accession>A0AAD6WVX1</accession>
<evidence type="ECO:0000313" key="4">
    <source>
        <dbReference type="Proteomes" id="UP001218188"/>
    </source>
</evidence>
<proteinExistence type="predicted"/>
<evidence type="ECO:0000256" key="1">
    <source>
        <dbReference type="SAM" id="MobiDB-lite"/>
    </source>
</evidence>
<dbReference type="EMBL" id="JARJCM010000127">
    <property type="protein sequence ID" value="KAJ7027232.1"/>
    <property type="molecule type" value="Genomic_DNA"/>
</dbReference>
<dbReference type="AlphaFoldDB" id="A0AAD6WVX1"/>
<gene>
    <name evidence="3" type="ORF">C8F04DRAFT_1263837</name>
    <name evidence="2" type="ORF">C8F04DRAFT_1267261</name>
</gene>
<evidence type="ECO:0000313" key="3">
    <source>
        <dbReference type="EMBL" id="KAJ7030538.1"/>
    </source>
</evidence>
<name>A0AAD6WVX1_9AGAR</name>
<organism evidence="2 4">
    <name type="scientific">Mycena alexandri</name>
    <dbReference type="NCBI Taxonomy" id="1745969"/>
    <lineage>
        <taxon>Eukaryota</taxon>
        <taxon>Fungi</taxon>
        <taxon>Dikarya</taxon>
        <taxon>Basidiomycota</taxon>
        <taxon>Agaricomycotina</taxon>
        <taxon>Agaricomycetes</taxon>
        <taxon>Agaricomycetidae</taxon>
        <taxon>Agaricales</taxon>
        <taxon>Marasmiineae</taxon>
        <taxon>Mycenaceae</taxon>
        <taxon>Mycena</taxon>
    </lineage>
</organism>
<keyword evidence="4" id="KW-1185">Reference proteome</keyword>
<feature type="region of interest" description="Disordered" evidence="1">
    <location>
        <begin position="77"/>
        <end position="110"/>
    </location>
</feature>
<sequence length="110" mass="11887">MAQVYPEGDRRVSITGKLAYVANQRLAWCPLSAVLNWPKDPVCPEEPGCVWVSRSSGVSFKKLSLSANTGKSTALVPPSIRFGRGGKNGGFAPNERAQSQLRERGCRQGP</sequence>